<protein>
    <submittedName>
        <fullName evidence="2">PIG-L family deacetylase</fullName>
    </submittedName>
</protein>
<dbReference type="Gene3D" id="3.40.50.10320">
    <property type="entry name" value="LmbE-like"/>
    <property type="match status" value="1"/>
</dbReference>
<dbReference type="EMBL" id="JAGSHT010000013">
    <property type="protein sequence ID" value="MBZ2197380.1"/>
    <property type="molecule type" value="Genomic_DNA"/>
</dbReference>
<dbReference type="Pfam" id="PF02585">
    <property type="entry name" value="PIG-L"/>
    <property type="match status" value="1"/>
</dbReference>
<organism evidence="2 3">
    <name type="scientific">Occultella gossypii</name>
    <dbReference type="NCBI Taxonomy" id="2800820"/>
    <lineage>
        <taxon>Bacteria</taxon>
        <taxon>Bacillati</taxon>
        <taxon>Actinomycetota</taxon>
        <taxon>Actinomycetes</taxon>
        <taxon>Micrococcales</taxon>
        <taxon>Ruaniaceae</taxon>
        <taxon>Occultella</taxon>
    </lineage>
</organism>
<evidence type="ECO:0000256" key="1">
    <source>
        <dbReference type="ARBA" id="ARBA00022833"/>
    </source>
</evidence>
<dbReference type="InterPro" id="IPR003737">
    <property type="entry name" value="GlcNAc_PI_deacetylase-related"/>
</dbReference>
<dbReference type="SUPFAM" id="SSF102588">
    <property type="entry name" value="LmbE-like"/>
    <property type="match status" value="1"/>
</dbReference>
<evidence type="ECO:0000313" key="3">
    <source>
        <dbReference type="Proteomes" id="UP000826651"/>
    </source>
</evidence>
<sequence>MEFSVLAVFAHPDDESLSAGGMLASRAAAGARVGVVTATWGADSQRASELADALSVLGAGEPRMLGYGDYRRPTESAPDCSCHTPVLNARRKGIRYRASG</sequence>
<comment type="caution">
    <text evidence="2">The sequence shown here is derived from an EMBL/GenBank/DDBJ whole genome shotgun (WGS) entry which is preliminary data.</text>
</comment>
<accession>A0ABS7SCA9</accession>
<dbReference type="InterPro" id="IPR024078">
    <property type="entry name" value="LmbE-like_dom_sf"/>
</dbReference>
<evidence type="ECO:0000313" key="2">
    <source>
        <dbReference type="EMBL" id="MBZ2197380.1"/>
    </source>
</evidence>
<name>A0ABS7SCA9_9MICO</name>
<keyword evidence="1" id="KW-0862">Zinc</keyword>
<gene>
    <name evidence="2" type="ORF">KCQ71_14555</name>
</gene>
<proteinExistence type="predicted"/>
<keyword evidence="3" id="KW-1185">Reference proteome</keyword>
<reference evidence="2 3" key="1">
    <citation type="submission" date="2021-04" db="EMBL/GenBank/DDBJ databases">
        <title>Ruania sp. nov., isolated from sandy soil of mangrove forest.</title>
        <authorList>
            <person name="Ge X."/>
            <person name="Huang R."/>
            <person name="Liu W."/>
        </authorList>
    </citation>
    <scope>NUCLEOTIDE SEQUENCE [LARGE SCALE GENOMIC DNA]</scope>
    <source>
        <strain evidence="2 3">N2-46</strain>
    </source>
</reference>
<dbReference type="Proteomes" id="UP000826651">
    <property type="component" value="Unassembled WGS sequence"/>
</dbReference>